<keyword evidence="2" id="KW-1185">Reference proteome</keyword>
<proteinExistence type="predicted"/>
<dbReference type="Proteomes" id="UP000031967">
    <property type="component" value="Unassembled WGS sequence"/>
</dbReference>
<name>A0ABR5AM71_9BACL</name>
<sequence length="245" mass="25715">MKMGDSAAHTHAALSGIPIDPRAGFAYEGKVMAINPADSTVDIRLFNGQPLRRVRVLFNSANTVAGFRYLASVQNNAPQNTPSGVIDDGVLTHLADTIATIIYVQGDTLSPRVIGFSFPLDAQMHINEQGLAMFRHESGVYSLIDKTGHHETHYPDGSYIIAAPDTSPKPIGSEGQPWNPPTGAPNINITIHLAQGFDISIKNGVLSLAGGTKGVARVGDSVQVNVGGTIYTGTITGGSSKVISG</sequence>
<dbReference type="EMBL" id="JXAK01000003">
    <property type="protein sequence ID" value="KIL42084.1"/>
    <property type="molecule type" value="Genomic_DNA"/>
</dbReference>
<evidence type="ECO:0008006" key="3">
    <source>
        <dbReference type="Google" id="ProtNLM"/>
    </source>
</evidence>
<reference evidence="1 2" key="1">
    <citation type="submission" date="2014-12" db="EMBL/GenBank/DDBJ databases">
        <title>Draft genome sequence of Paenibacillus kamchatkensis strain B-2647.</title>
        <authorList>
            <person name="Karlyshev A.V."/>
            <person name="Kudryashova E.B."/>
        </authorList>
    </citation>
    <scope>NUCLEOTIDE SEQUENCE [LARGE SCALE GENOMIC DNA]</scope>
    <source>
        <strain evidence="1 2">VKM B-2647</strain>
    </source>
</reference>
<accession>A0ABR5AM71</accession>
<gene>
    <name evidence="1" type="ORF">SD70_02555</name>
</gene>
<organism evidence="1 2">
    <name type="scientific">Gordoniibacillus kamchatkensis</name>
    <dbReference type="NCBI Taxonomy" id="1590651"/>
    <lineage>
        <taxon>Bacteria</taxon>
        <taxon>Bacillati</taxon>
        <taxon>Bacillota</taxon>
        <taxon>Bacilli</taxon>
        <taxon>Bacillales</taxon>
        <taxon>Paenibacillaceae</taxon>
        <taxon>Gordoniibacillus</taxon>
    </lineage>
</organism>
<dbReference type="RefSeq" id="WP_041045374.1">
    <property type="nucleotide sequence ID" value="NZ_JXAK01000003.1"/>
</dbReference>
<protein>
    <recommendedName>
        <fullName evidence="3">Phage protein Gp138 N-terminal domain-containing protein</fullName>
    </recommendedName>
</protein>
<evidence type="ECO:0000313" key="2">
    <source>
        <dbReference type="Proteomes" id="UP000031967"/>
    </source>
</evidence>
<comment type="caution">
    <text evidence="1">The sequence shown here is derived from an EMBL/GenBank/DDBJ whole genome shotgun (WGS) entry which is preliminary data.</text>
</comment>
<evidence type="ECO:0000313" key="1">
    <source>
        <dbReference type="EMBL" id="KIL42084.1"/>
    </source>
</evidence>